<gene>
    <name evidence="1" type="ORF">OCV57_00300</name>
</gene>
<evidence type="ECO:0000313" key="1">
    <source>
        <dbReference type="EMBL" id="MCU6704369.1"/>
    </source>
</evidence>
<dbReference type="Proteomes" id="UP001208131">
    <property type="component" value="Unassembled WGS sequence"/>
</dbReference>
<dbReference type="RefSeq" id="WP_267300125.1">
    <property type="nucleotide sequence ID" value="NZ_JAOQJZ010000001.1"/>
</dbReference>
<protein>
    <submittedName>
        <fullName evidence="1">Uncharacterized protein</fullName>
    </submittedName>
</protein>
<sequence length="56" mass="6933">MSRNRKTASLQELFSEDYTYEAQDKPLDDNEEYLRFRSEYWTMLAETDDTYKEDYM</sequence>
<dbReference type="EMBL" id="JAOQJZ010000001">
    <property type="protein sequence ID" value="MCU6704369.1"/>
    <property type="molecule type" value="Genomic_DNA"/>
</dbReference>
<name>A0AAE3LG64_9FIRM</name>
<organism evidence="1 2">
    <name type="scientific">Hominimerdicola aceti</name>
    <dbReference type="NCBI Taxonomy" id="2981726"/>
    <lineage>
        <taxon>Bacteria</taxon>
        <taxon>Bacillati</taxon>
        <taxon>Bacillota</taxon>
        <taxon>Clostridia</taxon>
        <taxon>Eubacteriales</taxon>
        <taxon>Oscillospiraceae</taxon>
        <taxon>Hominimerdicola</taxon>
    </lineage>
</organism>
<keyword evidence="2" id="KW-1185">Reference proteome</keyword>
<proteinExistence type="predicted"/>
<dbReference type="AlphaFoldDB" id="A0AAE3LG64"/>
<comment type="caution">
    <text evidence="1">The sequence shown here is derived from an EMBL/GenBank/DDBJ whole genome shotgun (WGS) entry which is preliminary data.</text>
</comment>
<evidence type="ECO:0000313" key="2">
    <source>
        <dbReference type="Proteomes" id="UP001208131"/>
    </source>
</evidence>
<reference evidence="1 2" key="1">
    <citation type="journal article" date="2021" name="ISME Commun">
        <title>Automated analysis of genomic sequences facilitates high-throughput and comprehensive description of bacteria.</title>
        <authorList>
            <person name="Hitch T.C.A."/>
        </authorList>
    </citation>
    <scope>NUCLEOTIDE SEQUENCE [LARGE SCALE GENOMIC DNA]</scope>
    <source>
        <strain evidence="1 2">Sanger_31</strain>
    </source>
</reference>
<accession>A0AAE3LG64</accession>